<accession>A0A7C3VR64</accession>
<dbReference type="EMBL" id="DSPX01000043">
    <property type="protein sequence ID" value="HGF99994.1"/>
    <property type="molecule type" value="Genomic_DNA"/>
</dbReference>
<comment type="caution">
    <text evidence="1">The sequence shown here is derived from an EMBL/GenBank/DDBJ whole genome shotgun (WGS) entry which is preliminary data.</text>
</comment>
<proteinExistence type="predicted"/>
<dbReference type="AlphaFoldDB" id="A0A7C3VR64"/>
<sequence length="380" mass="45034">MEQIYPEIAGVFGWLFTEIKRETSAPEAQCYRVSYNIYQEVLRICSQSDRIKTSQQVDVWAQNLAKYRLQQCFHYYRHGVKRGQIELHGTLSAMVYRYFMPGGGRTNHGWRQRAIEEFLQGFYEDSWNTFRRETHLSETYRASTRLEQAEYMAFTERYAKRNIGFRDKSSQQLIVLRVKTFLQKQRREISLDLELGDDETAMYSDSITNEVYRLSAQMVMPVVTPADPICASIIEELRSYLEKRQQSQCARYFFLLLDDKTPKEIDAILGVTPRQRDYLQQRFKYHLMRFAFNDAWELVHQWLDADLEQHLGMNSQQWQVFESNLTETLQCLLRLKQEGLSDGAIARQLKCSLKRVQRLWSDILERAWLIRNGLDTRTSA</sequence>
<evidence type="ECO:0008006" key="2">
    <source>
        <dbReference type="Google" id="ProtNLM"/>
    </source>
</evidence>
<gene>
    <name evidence="1" type="ORF">ENR15_04850</name>
</gene>
<organism evidence="1">
    <name type="scientific">Planktothricoides sp. SpSt-374</name>
    <dbReference type="NCBI Taxonomy" id="2282167"/>
    <lineage>
        <taxon>Bacteria</taxon>
        <taxon>Bacillati</taxon>
        <taxon>Cyanobacteriota</taxon>
        <taxon>Cyanophyceae</taxon>
        <taxon>Oscillatoriophycideae</taxon>
        <taxon>Oscillatoriales</taxon>
        <taxon>Oscillatoriaceae</taxon>
        <taxon>Planktothricoides</taxon>
    </lineage>
</organism>
<evidence type="ECO:0000313" key="1">
    <source>
        <dbReference type="EMBL" id="HGF99994.1"/>
    </source>
</evidence>
<name>A0A7C3VR64_9CYAN</name>
<reference evidence="1" key="1">
    <citation type="journal article" date="2020" name="mSystems">
        <title>Genome- and Community-Level Interaction Insights into Carbon Utilization and Element Cycling Functions of Hydrothermarchaeota in Hydrothermal Sediment.</title>
        <authorList>
            <person name="Zhou Z."/>
            <person name="Liu Y."/>
            <person name="Xu W."/>
            <person name="Pan J."/>
            <person name="Luo Z.H."/>
            <person name="Li M."/>
        </authorList>
    </citation>
    <scope>NUCLEOTIDE SEQUENCE [LARGE SCALE GENOMIC DNA]</scope>
    <source>
        <strain evidence="1">SpSt-374</strain>
    </source>
</reference>
<protein>
    <recommendedName>
        <fullName evidence="2">Heterocyst differentiation protein HetZ</fullName>
    </recommendedName>
</protein>